<feature type="chain" id="PRO_5011664494" evidence="1">
    <location>
        <begin position="31"/>
        <end position="163"/>
    </location>
</feature>
<keyword evidence="3" id="KW-0430">Lectin</keyword>
<dbReference type="Pfam" id="PF00652">
    <property type="entry name" value="Ricin_B_lectin"/>
    <property type="match status" value="1"/>
</dbReference>
<dbReference type="EMBL" id="FORP01000001">
    <property type="protein sequence ID" value="SFI78300.1"/>
    <property type="molecule type" value="Genomic_DNA"/>
</dbReference>
<dbReference type="SMART" id="SM00458">
    <property type="entry name" value="RICIN"/>
    <property type="match status" value="1"/>
</dbReference>
<dbReference type="STRING" id="115433.SAMN05421835_101770"/>
<evidence type="ECO:0000259" key="2">
    <source>
        <dbReference type="SMART" id="SM00458"/>
    </source>
</evidence>
<dbReference type="Gene3D" id="2.80.10.50">
    <property type="match status" value="2"/>
</dbReference>
<protein>
    <submittedName>
        <fullName evidence="3">Ricin-type beta-trefoil lectin domain-containing protein</fullName>
    </submittedName>
</protein>
<dbReference type="GO" id="GO:0030246">
    <property type="term" value="F:carbohydrate binding"/>
    <property type="evidence" value="ECO:0007669"/>
    <property type="project" value="UniProtKB-KW"/>
</dbReference>
<evidence type="ECO:0000313" key="4">
    <source>
        <dbReference type="Proteomes" id="UP000199025"/>
    </source>
</evidence>
<evidence type="ECO:0000313" key="3">
    <source>
        <dbReference type="EMBL" id="SFI78300.1"/>
    </source>
</evidence>
<reference evidence="3 4" key="1">
    <citation type="submission" date="2016-10" db="EMBL/GenBank/DDBJ databases">
        <authorList>
            <person name="de Groot N.N."/>
        </authorList>
    </citation>
    <scope>NUCLEOTIDE SEQUENCE [LARGE SCALE GENOMIC DNA]</scope>
    <source>
        <strain evidence="3 4">DSM 44468</strain>
    </source>
</reference>
<dbReference type="OrthoDB" id="4273937at2"/>
<dbReference type="AlphaFoldDB" id="A0A1I3L0S6"/>
<dbReference type="PROSITE" id="PS50231">
    <property type="entry name" value="RICIN_B_LECTIN"/>
    <property type="match status" value="1"/>
</dbReference>
<dbReference type="InterPro" id="IPR035992">
    <property type="entry name" value="Ricin_B-like_lectins"/>
</dbReference>
<accession>A0A1I3L0S6</accession>
<proteinExistence type="predicted"/>
<evidence type="ECO:0000256" key="1">
    <source>
        <dbReference type="SAM" id="SignalP"/>
    </source>
</evidence>
<sequence>MRRIPAVLAIFVLVVASTGLSLFWAAPANATSPYTTERSGYNGRCLDADLNTMGTNGGKVQLWDCNGQPQQSWTPLRDATIRSANARCLDADLNRIGFNGVKVQLWDCNGQPQQRWFLQEDGSIRSGYNGRCLDADLATLGANGTKIQLWDCNGQIQQKWTTE</sequence>
<dbReference type="SUPFAM" id="SSF50370">
    <property type="entry name" value="Ricin B-like lectins"/>
    <property type="match status" value="1"/>
</dbReference>
<keyword evidence="4" id="KW-1185">Reference proteome</keyword>
<feature type="signal peptide" evidence="1">
    <location>
        <begin position="1"/>
        <end position="30"/>
    </location>
</feature>
<keyword evidence="1" id="KW-0732">Signal</keyword>
<feature type="domain" description="Ricin B lectin" evidence="2">
    <location>
        <begin position="32"/>
        <end position="163"/>
    </location>
</feature>
<name>A0A1I3L0S6_9PSEU</name>
<dbReference type="InterPro" id="IPR000772">
    <property type="entry name" value="Ricin_B_lectin"/>
</dbReference>
<dbReference type="RefSeq" id="WP_091504216.1">
    <property type="nucleotide sequence ID" value="NZ_CBDQZW010000002.1"/>
</dbReference>
<organism evidence="3 4">
    <name type="scientific">Amycolatopsis sacchari</name>
    <dbReference type="NCBI Taxonomy" id="115433"/>
    <lineage>
        <taxon>Bacteria</taxon>
        <taxon>Bacillati</taxon>
        <taxon>Actinomycetota</taxon>
        <taxon>Actinomycetes</taxon>
        <taxon>Pseudonocardiales</taxon>
        <taxon>Pseudonocardiaceae</taxon>
        <taxon>Amycolatopsis</taxon>
    </lineage>
</organism>
<dbReference type="Proteomes" id="UP000199025">
    <property type="component" value="Unassembled WGS sequence"/>
</dbReference>
<gene>
    <name evidence="3" type="ORF">SAMN05421835_101770</name>
</gene>